<dbReference type="AlphaFoldDB" id="A0AAV9D0L3"/>
<evidence type="ECO:0000313" key="2">
    <source>
        <dbReference type="EMBL" id="KAK1294567.1"/>
    </source>
</evidence>
<sequence length="81" mass="8880">MLRTSPSLRSPTVASLRSPSGIASDNPLPKLQKPLDLNALPLLEVKSEEGTSGVIAELYKSSKGEKAREVRYRWLGVGYRL</sequence>
<feature type="region of interest" description="Disordered" evidence="1">
    <location>
        <begin position="1"/>
        <end position="29"/>
    </location>
</feature>
<proteinExistence type="predicted"/>
<dbReference type="EMBL" id="JAUJYO010000016">
    <property type="protein sequence ID" value="KAK1294567.1"/>
    <property type="molecule type" value="Genomic_DNA"/>
</dbReference>
<comment type="caution">
    <text evidence="2">The sequence shown here is derived from an EMBL/GenBank/DDBJ whole genome shotgun (WGS) entry which is preliminary data.</text>
</comment>
<organism evidence="2 3">
    <name type="scientific">Acorus calamus</name>
    <name type="common">Sweet flag</name>
    <dbReference type="NCBI Taxonomy" id="4465"/>
    <lineage>
        <taxon>Eukaryota</taxon>
        <taxon>Viridiplantae</taxon>
        <taxon>Streptophyta</taxon>
        <taxon>Embryophyta</taxon>
        <taxon>Tracheophyta</taxon>
        <taxon>Spermatophyta</taxon>
        <taxon>Magnoliopsida</taxon>
        <taxon>Liliopsida</taxon>
        <taxon>Acoraceae</taxon>
        <taxon>Acorus</taxon>
    </lineage>
</organism>
<name>A0AAV9D0L3_ACOCL</name>
<protein>
    <submittedName>
        <fullName evidence="2">Uncharacterized protein</fullName>
    </submittedName>
</protein>
<feature type="compositionally biased region" description="Polar residues" evidence="1">
    <location>
        <begin position="1"/>
        <end position="23"/>
    </location>
</feature>
<keyword evidence="3" id="KW-1185">Reference proteome</keyword>
<reference evidence="2" key="2">
    <citation type="submission" date="2023-06" db="EMBL/GenBank/DDBJ databases">
        <authorList>
            <person name="Ma L."/>
            <person name="Liu K.-W."/>
            <person name="Li Z."/>
            <person name="Hsiao Y.-Y."/>
            <person name="Qi Y."/>
            <person name="Fu T."/>
            <person name="Tang G."/>
            <person name="Zhang D."/>
            <person name="Sun W.-H."/>
            <person name="Liu D.-K."/>
            <person name="Li Y."/>
            <person name="Chen G.-Z."/>
            <person name="Liu X.-D."/>
            <person name="Liao X.-Y."/>
            <person name="Jiang Y.-T."/>
            <person name="Yu X."/>
            <person name="Hao Y."/>
            <person name="Huang J."/>
            <person name="Zhao X.-W."/>
            <person name="Ke S."/>
            <person name="Chen Y.-Y."/>
            <person name="Wu W.-L."/>
            <person name="Hsu J.-L."/>
            <person name="Lin Y.-F."/>
            <person name="Huang M.-D."/>
            <person name="Li C.-Y."/>
            <person name="Huang L."/>
            <person name="Wang Z.-W."/>
            <person name="Zhao X."/>
            <person name="Zhong W.-Y."/>
            <person name="Peng D.-H."/>
            <person name="Ahmad S."/>
            <person name="Lan S."/>
            <person name="Zhang J.-S."/>
            <person name="Tsai W.-C."/>
            <person name="Van De Peer Y."/>
            <person name="Liu Z.-J."/>
        </authorList>
    </citation>
    <scope>NUCLEOTIDE SEQUENCE</scope>
    <source>
        <strain evidence="2">CP</strain>
        <tissue evidence="2">Leaves</tissue>
    </source>
</reference>
<evidence type="ECO:0000313" key="3">
    <source>
        <dbReference type="Proteomes" id="UP001180020"/>
    </source>
</evidence>
<reference evidence="2" key="1">
    <citation type="journal article" date="2023" name="Nat. Commun.">
        <title>Diploid and tetraploid genomes of Acorus and the evolution of monocots.</title>
        <authorList>
            <person name="Ma L."/>
            <person name="Liu K.W."/>
            <person name="Li Z."/>
            <person name="Hsiao Y.Y."/>
            <person name="Qi Y."/>
            <person name="Fu T."/>
            <person name="Tang G.D."/>
            <person name="Zhang D."/>
            <person name="Sun W.H."/>
            <person name="Liu D.K."/>
            <person name="Li Y."/>
            <person name="Chen G.Z."/>
            <person name="Liu X.D."/>
            <person name="Liao X.Y."/>
            <person name="Jiang Y.T."/>
            <person name="Yu X."/>
            <person name="Hao Y."/>
            <person name="Huang J."/>
            <person name="Zhao X.W."/>
            <person name="Ke S."/>
            <person name="Chen Y.Y."/>
            <person name="Wu W.L."/>
            <person name="Hsu J.L."/>
            <person name="Lin Y.F."/>
            <person name="Huang M.D."/>
            <person name="Li C.Y."/>
            <person name="Huang L."/>
            <person name="Wang Z.W."/>
            <person name="Zhao X."/>
            <person name="Zhong W.Y."/>
            <person name="Peng D.H."/>
            <person name="Ahmad S."/>
            <person name="Lan S."/>
            <person name="Zhang J.S."/>
            <person name="Tsai W.C."/>
            <person name="Van de Peer Y."/>
            <person name="Liu Z.J."/>
        </authorList>
    </citation>
    <scope>NUCLEOTIDE SEQUENCE</scope>
    <source>
        <strain evidence="2">CP</strain>
    </source>
</reference>
<gene>
    <name evidence="2" type="ORF">QJS10_CPA16g00700</name>
</gene>
<evidence type="ECO:0000256" key="1">
    <source>
        <dbReference type="SAM" id="MobiDB-lite"/>
    </source>
</evidence>
<accession>A0AAV9D0L3</accession>
<dbReference type="Proteomes" id="UP001180020">
    <property type="component" value="Unassembled WGS sequence"/>
</dbReference>